<dbReference type="PANTHER" id="PTHR20854">
    <property type="entry name" value="INOSITOL MONOPHOSPHATASE"/>
    <property type="match status" value="1"/>
</dbReference>
<keyword evidence="2" id="KW-0479">Metal-binding</keyword>
<keyword evidence="4" id="KW-1185">Reference proteome</keyword>
<evidence type="ECO:0000256" key="1">
    <source>
        <dbReference type="ARBA" id="ARBA00009759"/>
    </source>
</evidence>
<sequence length="303" mass="33270">MNFDSVNLDSTTDIFTLDKPSQDTLIHIVRTAGQTIVMPQFRQLSACDVETKSSLTDLVTVADKASEAYITQAILAAFPDWDVVGEEAVADDPSTTDSIATADTCVIIDPIDGTWNYAHGLSEFGIILAVVKKGVTCFGLLYDPVNDDWVYANKGEGSFFQRTAMDEKGKMQAPRHAPLPLKMPDNAECDLTKLMAIMSVSSYKGQRKQDFALKATSFVRVNNLPSCPAYRQIAQGHFHFSLTYKMLPWDHAAGVLVHTEAGGICRLLDGSEYAPYKLDGEMLAAQSEAQWQALSNHFNQACI</sequence>
<gene>
    <name evidence="3" type="ORF">LG368_11075</name>
</gene>
<organism evidence="3 4">
    <name type="scientific">Marinomonas algarum</name>
    <dbReference type="NCBI Taxonomy" id="2883105"/>
    <lineage>
        <taxon>Bacteria</taxon>
        <taxon>Pseudomonadati</taxon>
        <taxon>Pseudomonadota</taxon>
        <taxon>Gammaproteobacteria</taxon>
        <taxon>Oceanospirillales</taxon>
        <taxon>Oceanospirillaceae</taxon>
        <taxon>Marinomonas</taxon>
    </lineage>
</organism>
<dbReference type="SUPFAM" id="SSF56655">
    <property type="entry name" value="Carbohydrate phosphatase"/>
    <property type="match status" value="1"/>
</dbReference>
<dbReference type="GO" id="GO:0007165">
    <property type="term" value="P:signal transduction"/>
    <property type="evidence" value="ECO:0007669"/>
    <property type="project" value="TreeGrafter"/>
</dbReference>
<dbReference type="InterPro" id="IPR000760">
    <property type="entry name" value="Inositol_monophosphatase-like"/>
</dbReference>
<dbReference type="AlphaFoldDB" id="A0A9X1LCT3"/>
<feature type="binding site" evidence="2">
    <location>
        <position position="112"/>
    </location>
    <ligand>
        <name>Mg(2+)</name>
        <dbReference type="ChEBI" id="CHEBI:18420"/>
        <label>1</label>
        <note>catalytic</note>
    </ligand>
</feature>
<feature type="binding site" evidence="2">
    <location>
        <position position="111"/>
    </location>
    <ligand>
        <name>Mg(2+)</name>
        <dbReference type="ChEBI" id="CHEBI:18420"/>
        <label>1</label>
        <note>catalytic</note>
    </ligand>
</feature>
<keyword evidence="2" id="KW-0460">Magnesium</keyword>
<comment type="similarity">
    <text evidence="1">Belongs to the inositol monophosphatase superfamily.</text>
</comment>
<comment type="cofactor">
    <cofactor evidence="2">
        <name>Mg(2+)</name>
        <dbReference type="ChEBI" id="CHEBI:18420"/>
    </cofactor>
</comment>
<dbReference type="GO" id="GO:0008934">
    <property type="term" value="F:inositol monophosphate 1-phosphatase activity"/>
    <property type="evidence" value="ECO:0007669"/>
    <property type="project" value="TreeGrafter"/>
</dbReference>
<dbReference type="PRINTS" id="PR00377">
    <property type="entry name" value="IMPHPHTASES"/>
</dbReference>
<accession>A0A9X1LCT3</accession>
<dbReference type="PANTHER" id="PTHR20854:SF4">
    <property type="entry name" value="INOSITOL-1-MONOPHOSPHATASE-RELATED"/>
    <property type="match status" value="1"/>
</dbReference>
<evidence type="ECO:0000256" key="2">
    <source>
        <dbReference type="PIRSR" id="PIRSR600760-2"/>
    </source>
</evidence>
<dbReference type="RefSeq" id="WP_226754785.1">
    <property type="nucleotide sequence ID" value="NZ_JAJATW010000016.1"/>
</dbReference>
<dbReference type="Proteomes" id="UP001139095">
    <property type="component" value="Unassembled WGS sequence"/>
</dbReference>
<dbReference type="GO" id="GO:0006020">
    <property type="term" value="P:inositol metabolic process"/>
    <property type="evidence" value="ECO:0007669"/>
    <property type="project" value="TreeGrafter"/>
</dbReference>
<reference evidence="3" key="1">
    <citation type="submission" date="2021-10" db="EMBL/GenBank/DDBJ databases">
        <title>Marinomonas pontica sp. nov., isolated from the Black Sea.</title>
        <authorList>
            <person name="Zhao L.-H."/>
            <person name="Xue J.-H."/>
        </authorList>
    </citation>
    <scope>NUCLEOTIDE SEQUENCE</scope>
    <source>
        <strain evidence="3">E8</strain>
    </source>
</reference>
<feature type="binding site" evidence="2">
    <location>
        <position position="250"/>
    </location>
    <ligand>
        <name>Mg(2+)</name>
        <dbReference type="ChEBI" id="CHEBI:18420"/>
        <label>1</label>
        <note>catalytic</note>
    </ligand>
</feature>
<dbReference type="Gene3D" id="3.40.190.80">
    <property type="match status" value="1"/>
</dbReference>
<comment type="caution">
    <text evidence="3">The sequence shown here is derived from an EMBL/GenBank/DDBJ whole genome shotgun (WGS) entry which is preliminary data.</text>
</comment>
<dbReference type="Gene3D" id="3.30.540.10">
    <property type="entry name" value="Fructose-1,6-Bisphosphatase, subunit A, domain 1"/>
    <property type="match status" value="1"/>
</dbReference>
<name>A0A9X1LCT3_9GAMM</name>
<dbReference type="Pfam" id="PF00459">
    <property type="entry name" value="Inositol_P"/>
    <property type="match status" value="1"/>
</dbReference>
<protein>
    <submittedName>
        <fullName evidence="3">Inositol monophosphatase</fullName>
    </submittedName>
</protein>
<evidence type="ECO:0000313" key="4">
    <source>
        <dbReference type="Proteomes" id="UP001139095"/>
    </source>
</evidence>
<feature type="binding site" evidence="2">
    <location>
        <position position="109"/>
    </location>
    <ligand>
        <name>Mg(2+)</name>
        <dbReference type="ChEBI" id="CHEBI:18420"/>
        <label>1</label>
        <note>catalytic</note>
    </ligand>
</feature>
<dbReference type="GO" id="GO:0046872">
    <property type="term" value="F:metal ion binding"/>
    <property type="evidence" value="ECO:0007669"/>
    <property type="project" value="UniProtKB-KW"/>
</dbReference>
<proteinExistence type="inferred from homology"/>
<evidence type="ECO:0000313" key="3">
    <source>
        <dbReference type="EMBL" id="MCB5162434.1"/>
    </source>
</evidence>
<dbReference type="EMBL" id="JAJATW010000016">
    <property type="protein sequence ID" value="MCB5162434.1"/>
    <property type="molecule type" value="Genomic_DNA"/>
</dbReference>
<feature type="binding site" evidence="2">
    <location>
        <position position="86"/>
    </location>
    <ligand>
        <name>Mg(2+)</name>
        <dbReference type="ChEBI" id="CHEBI:18420"/>
        <label>1</label>
        <note>catalytic</note>
    </ligand>
</feature>